<feature type="compositionally biased region" description="Low complexity" evidence="2">
    <location>
        <begin position="51"/>
        <end position="71"/>
    </location>
</feature>
<dbReference type="Proteomes" id="UP000078561">
    <property type="component" value="Unassembled WGS sequence"/>
</dbReference>
<evidence type="ECO:0000313" key="4">
    <source>
        <dbReference type="EMBL" id="SAL94833.1"/>
    </source>
</evidence>
<keyword evidence="5" id="KW-1185">Reference proteome</keyword>
<feature type="region of interest" description="Disordered" evidence="2">
    <location>
        <begin position="1"/>
        <end position="157"/>
    </location>
</feature>
<dbReference type="GO" id="GO:0003723">
    <property type="term" value="F:RNA binding"/>
    <property type="evidence" value="ECO:0007669"/>
    <property type="project" value="UniProtKB-KW"/>
</dbReference>
<feature type="compositionally biased region" description="Polar residues" evidence="2">
    <location>
        <begin position="41"/>
        <end position="50"/>
    </location>
</feature>
<feature type="domain" description="Chromatin target of PRMT1 protein C-terminal" evidence="3">
    <location>
        <begin position="100"/>
        <end position="190"/>
    </location>
</feature>
<feature type="compositionally biased region" description="Basic residues" evidence="2">
    <location>
        <begin position="111"/>
        <end position="129"/>
    </location>
</feature>
<reference evidence="4" key="1">
    <citation type="submission" date="2016-04" db="EMBL/GenBank/DDBJ databases">
        <authorList>
            <person name="Evans L.H."/>
            <person name="Alamgir A."/>
            <person name="Owens N."/>
            <person name="Weber N.D."/>
            <person name="Virtaneva K."/>
            <person name="Barbian K."/>
            <person name="Babar A."/>
            <person name="Rosenke K."/>
        </authorList>
    </citation>
    <scope>NUCLEOTIDE SEQUENCE [LARGE SCALE GENOMIC DNA]</scope>
    <source>
        <strain evidence="4">CBS 101.48</strain>
    </source>
</reference>
<sequence length="194" mass="20913">MSHFLRAPQDRRITTVNGGLNERFGRLEKSAPVSKPKPNAQAPNKSNSVFSRIGRTGGPSSSPTRRPLPSGIQSRLGRISNGGGGAVQKREANPLGGRVKLREATTGLNRGKQRTPIKTKGRQQTRKASRSADRPGSKKEAGRGTGKGKKSMSANDLDKALDTYMMKDPKVAQTRLDDELDSYMGEAGEMPTTL</sequence>
<proteinExistence type="predicted"/>
<evidence type="ECO:0000259" key="3">
    <source>
        <dbReference type="SMART" id="SM01218"/>
    </source>
</evidence>
<feature type="region of interest" description="Disordered" evidence="2">
    <location>
        <begin position="171"/>
        <end position="194"/>
    </location>
</feature>
<dbReference type="AlphaFoldDB" id="A0A163IQY7"/>
<dbReference type="InterPro" id="IPR025715">
    <property type="entry name" value="FoP_C"/>
</dbReference>
<organism evidence="4">
    <name type="scientific">Absidia glauca</name>
    <name type="common">Pin mould</name>
    <dbReference type="NCBI Taxonomy" id="4829"/>
    <lineage>
        <taxon>Eukaryota</taxon>
        <taxon>Fungi</taxon>
        <taxon>Fungi incertae sedis</taxon>
        <taxon>Mucoromycota</taxon>
        <taxon>Mucoromycotina</taxon>
        <taxon>Mucoromycetes</taxon>
        <taxon>Mucorales</taxon>
        <taxon>Cunninghamellaceae</taxon>
        <taxon>Absidia</taxon>
    </lineage>
</organism>
<dbReference type="OrthoDB" id="5599506at2759"/>
<accession>A0A163IQY7</accession>
<evidence type="ECO:0000256" key="2">
    <source>
        <dbReference type="SAM" id="MobiDB-lite"/>
    </source>
</evidence>
<dbReference type="Pfam" id="PF13865">
    <property type="entry name" value="FoP_duplication"/>
    <property type="match status" value="1"/>
</dbReference>
<feature type="compositionally biased region" description="Basic and acidic residues" evidence="2">
    <location>
        <begin position="130"/>
        <end position="142"/>
    </location>
</feature>
<dbReference type="SMART" id="SM01218">
    <property type="entry name" value="FoP_duplication"/>
    <property type="match status" value="1"/>
</dbReference>
<evidence type="ECO:0000256" key="1">
    <source>
        <dbReference type="ARBA" id="ARBA00022884"/>
    </source>
</evidence>
<gene>
    <name evidence="4" type="primary">ABSGL_00123.1 scaffold 298</name>
</gene>
<evidence type="ECO:0000313" key="5">
    <source>
        <dbReference type="Proteomes" id="UP000078561"/>
    </source>
</evidence>
<dbReference type="STRING" id="4829.A0A163IQY7"/>
<name>A0A163IQY7_ABSGL</name>
<dbReference type="OMA" id="KPAMAGR"/>
<protein>
    <recommendedName>
        <fullName evidence="3">Chromatin target of PRMT1 protein C-terminal domain-containing protein</fullName>
    </recommendedName>
</protein>
<dbReference type="InParanoid" id="A0A163IQY7"/>
<keyword evidence="1" id="KW-0694">RNA-binding</keyword>
<dbReference type="EMBL" id="LT550008">
    <property type="protein sequence ID" value="SAL94833.1"/>
    <property type="molecule type" value="Genomic_DNA"/>
</dbReference>